<dbReference type="SUPFAM" id="SSF56935">
    <property type="entry name" value="Porins"/>
    <property type="match status" value="1"/>
</dbReference>
<feature type="domain" description="Porin" evidence="1">
    <location>
        <begin position="5"/>
        <end position="353"/>
    </location>
</feature>
<gene>
    <name evidence="2" type="ORF">AADV58_11980</name>
</gene>
<sequence length="389" mass="43533">MSSGLFCAAALAAPGDSFSIQGFGTLGAVRTTTDQVEFVRDLSQARGATDKWTGKTDSALGLQANWQVNPQWQAVAQVLSRYRFDRTFHPEMAWAFVKFEPSPNLSLRAGRLGTEFFMLADSRWVGYSFLTVRPPGDYFWHLPFYSIHGADASLAVSLGEGVVRGKVFYGQSRGHIPLADEQWDIRRSPMLGGYLEYQLGGLQLRGSYANIRFRNDLPLAPVLAREKNIVLPAAAAEYLKTRDTRTHYYSLGLVYDKGPFQAQLMLNHIDQGTRALSDSNAGYLLLGYRIGKMTPFVGYSRVLSRKYAKPELGDPLSNDVAAYVIEDSHSDQKTIFAGARWDVARNVALKAQWDGIRGDSSSLFPYRKDDRSRWDGRMDVFSLSLDFVF</sequence>
<proteinExistence type="predicted"/>
<keyword evidence="3" id="KW-1185">Reference proteome</keyword>
<dbReference type="EMBL" id="CP151406">
    <property type="protein sequence ID" value="WZJ20665.1"/>
    <property type="molecule type" value="Genomic_DNA"/>
</dbReference>
<dbReference type="InterPro" id="IPR023614">
    <property type="entry name" value="Porin_dom_sf"/>
</dbReference>
<protein>
    <submittedName>
        <fullName evidence="2">Porin</fullName>
    </submittedName>
</protein>
<dbReference type="InterPro" id="IPR033900">
    <property type="entry name" value="Gram_neg_porin_domain"/>
</dbReference>
<evidence type="ECO:0000313" key="2">
    <source>
        <dbReference type="EMBL" id="WZJ20665.1"/>
    </source>
</evidence>
<reference evidence="2 3" key="1">
    <citation type="submission" date="2024-04" db="EMBL/GenBank/DDBJ databases">
        <title>Dissimilatory iodate-reducing microorganisms contribute to the enrichment of iodine in groundwater.</title>
        <authorList>
            <person name="Jiang Z."/>
        </authorList>
    </citation>
    <scope>NUCLEOTIDE SEQUENCE [LARGE SCALE GENOMIC DNA]</scope>
    <source>
        <strain evidence="2 3">NCP973</strain>
    </source>
</reference>
<accession>A0ABZ2XDF4</accession>
<dbReference type="Gene3D" id="2.40.160.10">
    <property type="entry name" value="Porin"/>
    <property type="match status" value="1"/>
</dbReference>
<organism evidence="2 3">
    <name type="scientific">Azonexus hydrophilus</name>
    <dbReference type="NCBI Taxonomy" id="418702"/>
    <lineage>
        <taxon>Bacteria</taxon>
        <taxon>Pseudomonadati</taxon>
        <taxon>Pseudomonadota</taxon>
        <taxon>Betaproteobacteria</taxon>
        <taxon>Rhodocyclales</taxon>
        <taxon>Azonexaceae</taxon>
        <taxon>Azonexus</taxon>
    </lineage>
</organism>
<evidence type="ECO:0000313" key="3">
    <source>
        <dbReference type="Proteomes" id="UP001479520"/>
    </source>
</evidence>
<evidence type="ECO:0000259" key="1">
    <source>
        <dbReference type="Pfam" id="PF13609"/>
    </source>
</evidence>
<dbReference type="Pfam" id="PF13609">
    <property type="entry name" value="Porin_4"/>
    <property type="match status" value="1"/>
</dbReference>
<name>A0ABZ2XDF4_9RHOO</name>
<dbReference type="Proteomes" id="UP001479520">
    <property type="component" value="Chromosome"/>
</dbReference>
<dbReference type="RefSeq" id="WP_043421250.1">
    <property type="nucleotide sequence ID" value="NZ_CP151406.1"/>
</dbReference>